<proteinExistence type="inferred from homology"/>
<dbReference type="InterPro" id="IPR046447">
    <property type="entry name" value="DENR_C"/>
</dbReference>
<dbReference type="PROSITE" id="PS50296">
    <property type="entry name" value="SUI1"/>
    <property type="match status" value="1"/>
</dbReference>
<dbReference type="InterPro" id="IPR036877">
    <property type="entry name" value="SUI1_dom_sf"/>
</dbReference>
<accession>A0A9W7E5W7</accession>
<evidence type="ECO:0000313" key="5">
    <source>
        <dbReference type="Proteomes" id="UP001165085"/>
    </source>
</evidence>
<dbReference type="Pfam" id="PF01253">
    <property type="entry name" value="SUI1"/>
    <property type="match status" value="1"/>
</dbReference>
<dbReference type="InterPro" id="IPR001950">
    <property type="entry name" value="SUI1"/>
</dbReference>
<gene>
    <name evidence="4" type="ORF">TrST_g8838</name>
</gene>
<evidence type="ECO:0000259" key="3">
    <source>
        <dbReference type="PROSITE" id="PS50296"/>
    </source>
</evidence>
<feature type="region of interest" description="Disordered" evidence="2">
    <location>
        <begin position="50"/>
        <end position="79"/>
    </location>
</feature>
<dbReference type="GO" id="GO:0003729">
    <property type="term" value="F:mRNA binding"/>
    <property type="evidence" value="ECO:0007669"/>
    <property type="project" value="TreeGrafter"/>
</dbReference>
<dbReference type="PANTHER" id="PTHR12789:SF0">
    <property type="entry name" value="DENSITY-REGULATED PROTEIN"/>
    <property type="match status" value="1"/>
</dbReference>
<evidence type="ECO:0000256" key="1">
    <source>
        <dbReference type="ARBA" id="ARBA00007514"/>
    </source>
</evidence>
<dbReference type="GO" id="GO:0001731">
    <property type="term" value="P:formation of translation preinitiation complex"/>
    <property type="evidence" value="ECO:0007669"/>
    <property type="project" value="TreeGrafter"/>
</dbReference>
<reference evidence="5" key="1">
    <citation type="journal article" date="2023" name="Commun. Biol.">
        <title>Genome analysis of Parmales, the sister group of diatoms, reveals the evolutionary specialization of diatoms from phago-mixotrophs to photoautotrophs.</title>
        <authorList>
            <person name="Ban H."/>
            <person name="Sato S."/>
            <person name="Yoshikawa S."/>
            <person name="Yamada K."/>
            <person name="Nakamura Y."/>
            <person name="Ichinomiya M."/>
            <person name="Sato N."/>
            <person name="Blanc-Mathieu R."/>
            <person name="Endo H."/>
            <person name="Kuwata A."/>
            <person name="Ogata H."/>
        </authorList>
    </citation>
    <scope>NUCLEOTIDE SEQUENCE [LARGE SCALE GENOMIC DNA]</scope>
    <source>
        <strain evidence="5">NIES 3701</strain>
    </source>
</reference>
<dbReference type="Pfam" id="PF21023">
    <property type="entry name" value="DENR_N"/>
    <property type="match status" value="1"/>
</dbReference>
<dbReference type="EMBL" id="BRXY01000107">
    <property type="protein sequence ID" value="GMH66305.1"/>
    <property type="molecule type" value="Genomic_DNA"/>
</dbReference>
<dbReference type="SUPFAM" id="SSF55159">
    <property type="entry name" value="eIF1-like"/>
    <property type="match status" value="1"/>
</dbReference>
<dbReference type="InterPro" id="IPR050318">
    <property type="entry name" value="DENR/SUI1_TIF"/>
</dbReference>
<sequence length="276" mass="30552">MSCPAPLSIIYCSKCGVPPEYCPFGPDFQSHCMPALIREHPALAQQLYGTQEATDPKSDSDDPAPTASKTVSEETTNLEPWTPTERLTAFYNKYDPTKIPSIPTILTKYSGKEDALFTALTVKYGDEPLDPYLKVKYGIVEEDDEEVVSEGVSGLKLAQGLATKKVFTGKARGTSVKSVEKTCTRIVISKSKLQKKKWQTIVIGLETSPTIKLKEASQAFRKRFAGSSSVKDVAGRKEVIIQGDHVEECGRFIVEKFKVKKEEVWIDEDGEFVNVC</sequence>
<dbReference type="Gene3D" id="3.30.780.10">
    <property type="entry name" value="SUI1-like domain"/>
    <property type="match status" value="1"/>
</dbReference>
<dbReference type="InterPro" id="IPR048517">
    <property type="entry name" value="DENR_N"/>
</dbReference>
<comment type="caution">
    <text evidence="4">The sequence shown here is derived from an EMBL/GenBank/DDBJ whole genome shotgun (WGS) entry which is preliminary data.</text>
</comment>
<evidence type="ECO:0000313" key="4">
    <source>
        <dbReference type="EMBL" id="GMH66305.1"/>
    </source>
</evidence>
<dbReference type="GO" id="GO:0003743">
    <property type="term" value="F:translation initiation factor activity"/>
    <property type="evidence" value="ECO:0007669"/>
    <property type="project" value="InterPro"/>
</dbReference>
<comment type="similarity">
    <text evidence="1">Belongs to the DENR family.</text>
</comment>
<feature type="compositionally biased region" description="Polar residues" evidence="2">
    <location>
        <begin position="67"/>
        <end position="79"/>
    </location>
</feature>
<organism evidence="4 5">
    <name type="scientific">Triparma strigata</name>
    <dbReference type="NCBI Taxonomy" id="1606541"/>
    <lineage>
        <taxon>Eukaryota</taxon>
        <taxon>Sar</taxon>
        <taxon>Stramenopiles</taxon>
        <taxon>Ochrophyta</taxon>
        <taxon>Bolidophyceae</taxon>
        <taxon>Parmales</taxon>
        <taxon>Triparmaceae</taxon>
        <taxon>Triparma</taxon>
    </lineage>
</organism>
<protein>
    <recommendedName>
        <fullName evidence="3">SUI1 domain-containing protein</fullName>
    </recommendedName>
</protein>
<feature type="domain" description="SUI1" evidence="3">
    <location>
        <begin position="186"/>
        <end position="257"/>
    </location>
</feature>
<dbReference type="AlphaFoldDB" id="A0A9W7E5W7"/>
<dbReference type="PANTHER" id="PTHR12789">
    <property type="entry name" value="DENSITY-REGULATED PROTEIN HOMOLOG"/>
    <property type="match status" value="1"/>
</dbReference>
<keyword evidence="5" id="KW-1185">Reference proteome</keyword>
<dbReference type="GO" id="GO:0002188">
    <property type="term" value="P:translation reinitiation"/>
    <property type="evidence" value="ECO:0007669"/>
    <property type="project" value="TreeGrafter"/>
</dbReference>
<dbReference type="OrthoDB" id="277199at2759"/>
<dbReference type="Proteomes" id="UP001165085">
    <property type="component" value="Unassembled WGS sequence"/>
</dbReference>
<evidence type="ECO:0000256" key="2">
    <source>
        <dbReference type="SAM" id="MobiDB-lite"/>
    </source>
</evidence>
<name>A0A9W7E5W7_9STRA</name>
<dbReference type="CDD" id="cd11607">
    <property type="entry name" value="DENR_C"/>
    <property type="match status" value="1"/>
</dbReference>